<organism evidence="1 2">
    <name type="scientific">Candidatus Agrococcus pullicola</name>
    <dbReference type="NCBI Taxonomy" id="2838429"/>
    <lineage>
        <taxon>Bacteria</taxon>
        <taxon>Bacillati</taxon>
        <taxon>Actinomycetota</taxon>
        <taxon>Actinomycetes</taxon>
        <taxon>Micrococcales</taxon>
        <taxon>Microbacteriaceae</taxon>
        <taxon>Agrococcus</taxon>
    </lineage>
</organism>
<dbReference type="Pfam" id="PF13692">
    <property type="entry name" value="Glyco_trans_1_4"/>
    <property type="match status" value="1"/>
</dbReference>
<reference evidence="1" key="2">
    <citation type="submission" date="2021-04" db="EMBL/GenBank/DDBJ databases">
        <authorList>
            <person name="Gilroy R."/>
        </authorList>
    </citation>
    <scope>NUCLEOTIDE SEQUENCE</scope>
    <source>
        <strain evidence="1">ChiGjej1B1-98</strain>
    </source>
</reference>
<dbReference type="Gene3D" id="3.40.50.2000">
    <property type="entry name" value="Glycogen Phosphorylase B"/>
    <property type="match status" value="2"/>
</dbReference>
<dbReference type="Proteomes" id="UP000824005">
    <property type="component" value="Unassembled WGS sequence"/>
</dbReference>
<protein>
    <submittedName>
        <fullName evidence="1">Glycosyltransferase family 4 protein</fullName>
    </submittedName>
</protein>
<name>A0A9D1YYT8_9MICO</name>
<dbReference type="AlphaFoldDB" id="A0A9D1YYT8"/>
<evidence type="ECO:0000313" key="2">
    <source>
        <dbReference type="Proteomes" id="UP000824005"/>
    </source>
</evidence>
<comment type="caution">
    <text evidence="1">The sequence shown here is derived from an EMBL/GenBank/DDBJ whole genome shotgun (WGS) entry which is preliminary data.</text>
</comment>
<proteinExistence type="predicted"/>
<dbReference type="SUPFAM" id="SSF53756">
    <property type="entry name" value="UDP-Glycosyltransferase/glycogen phosphorylase"/>
    <property type="match status" value="1"/>
</dbReference>
<dbReference type="CDD" id="cd03801">
    <property type="entry name" value="GT4_PimA-like"/>
    <property type="match status" value="1"/>
</dbReference>
<reference evidence="1" key="1">
    <citation type="journal article" date="2021" name="PeerJ">
        <title>Extensive microbial diversity within the chicken gut microbiome revealed by metagenomics and culture.</title>
        <authorList>
            <person name="Gilroy R."/>
            <person name="Ravi A."/>
            <person name="Getino M."/>
            <person name="Pursley I."/>
            <person name="Horton D.L."/>
            <person name="Alikhan N.F."/>
            <person name="Baker D."/>
            <person name="Gharbi K."/>
            <person name="Hall N."/>
            <person name="Watson M."/>
            <person name="Adriaenssens E.M."/>
            <person name="Foster-Nyarko E."/>
            <person name="Jarju S."/>
            <person name="Secka A."/>
            <person name="Antonio M."/>
            <person name="Oren A."/>
            <person name="Chaudhuri R.R."/>
            <person name="La Ragione R."/>
            <person name="Hildebrand F."/>
            <person name="Pallen M.J."/>
        </authorList>
    </citation>
    <scope>NUCLEOTIDE SEQUENCE</scope>
    <source>
        <strain evidence="1">ChiGjej1B1-98</strain>
    </source>
</reference>
<sequence length="202" mass="21436">MPIEVMPSGVSDVFFDAEPVEVDEPYVLFFGGLAPWQGVDYMLASHRSGAWPAGLKLLVIGDGAKAEAVSNAEGATLTWLGPKPQAELARYVAGALVTLCPKSNTGSMAKVTTPFKMLESAAAGVPVIATDIPAQVEMLREGYGLLVDADDPRELALAVGRVANDPSLREELASKARTFSPRCRWSGAAPQLARAIADLQRR</sequence>
<evidence type="ECO:0000313" key="1">
    <source>
        <dbReference type="EMBL" id="HIY66431.1"/>
    </source>
</evidence>
<gene>
    <name evidence="1" type="ORF">H9830_09170</name>
</gene>
<dbReference type="PANTHER" id="PTHR12526">
    <property type="entry name" value="GLYCOSYLTRANSFERASE"/>
    <property type="match status" value="1"/>
</dbReference>
<accession>A0A9D1YYT8</accession>
<dbReference type="EMBL" id="DXDC01000278">
    <property type="protein sequence ID" value="HIY66431.1"/>
    <property type="molecule type" value="Genomic_DNA"/>
</dbReference>